<dbReference type="CDD" id="cd06445">
    <property type="entry name" value="ATase"/>
    <property type="match status" value="1"/>
</dbReference>
<dbReference type="SMART" id="SM00342">
    <property type="entry name" value="HTH_ARAC"/>
    <property type="match status" value="1"/>
</dbReference>
<dbReference type="GO" id="GO:0003700">
    <property type="term" value="F:DNA-binding transcription factor activity"/>
    <property type="evidence" value="ECO:0007669"/>
    <property type="project" value="InterPro"/>
</dbReference>
<dbReference type="PROSITE" id="PS01124">
    <property type="entry name" value="HTH_ARAC_FAMILY_2"/>
    <property type="match status" value="1"/>
</dbReference>
<dbReference type="SUPFAM" id="SSF46767">
    <property type="entry name" value="Methylated DNA-protein cysteine methyltransferase, C-terminal domain"/>
    <property type="match status" value="1"/>
</dbReference>
<dbReference type="PANTHER" id="PTHR10815:SF14">
    <property type="entry name" value="BIFUNCTIONAL TRANSCRIPTIONAL ACTIVATOR_DNA REPAIR ENZYME ADA"/>
    <property type="match status" value="1"/>
</dbReference>
<dbReference type="InterPro" id="IPR001497">
    <property type="entry name" value="MethylDNA_cys_MeTrfase_AS"/>
</dbReference>
<evidence type="ECO:0000256" key="6">
    <source>
        <dbReference type="ARBA" id="ARBA00022763"/>
    </source>
</evidence>
<keyword evidence="16" id="KW-1185">Reference proteome</keyword>
<gene>
    <name evidence="15" type="primary">ada</name>
    <name evidence="15" type="ORF">GL284_14635</name>
</gene>
<dbReference type="Proteomes" id="UP000478740">
    <property type="component" value="Unassembled WGS sequence"/>
</dbReference>
<keyword evidence="15" id="KW-0238">DNA-binding</keyword>
<dbReference type="Pfam" id="PF12833">
    <property type="entry name" value="HTH_18"/>
    <property type="match status" value="1"/>
</dbReference>
<dbReference type="Pfam" id="PF01035">
    <property type="entry name" value="DNA_binding_1"/>
    <property type="match status" value="1"/>
</dbReference>
<evidence type="ECO:0000313" key="15">
    <source>
        <dbReference type="EMBL" id="MTH65507.1"/>
    </source>
</evidence>
<evidence type="ECO:0000256" key="13">
    <source>
        <dbReference type="PIRSR" id="PIRSR000409-3"/>
    </source>
</evidence>
<dbReference type="NCBIfam" id="TIGR00589">
    <property type="entry name" value="ogt"/>
    <property type="match status" value="1"/>
</dbReference>
<keyword evidence="8" id="KW-0010">Activator</keyword>
<dbReference type="InterPro" id="IPR004026">
    <property type="entry name" value="Ada_DNA_repair_Zn-bd"/>
</dbReference>
<dbReference type="AlphaFoldDB" id="A0A6L6J433"/>
<keyword evidence="10" id="KW-0234">DNA repair</keyword>
<dbReference type="InterPro" id="IPR035451">
    <property type="entry name" value="Ada-like_dom_sf"/>
</dbReference>
<keyword evidence="4 15" id="KW-0489">Methyltransferase</keyword>
<feature type="domain" description="HTH araC/xylS-type" evidence="14">
    <location>
        <begin position="87"/>
        <end position="184"/>
    </location>
</feature>
<reference evidence="15 16" key="1">
    <citation type="submission" date="2019-11" db="EMBL/GenBank/DDBJ databases">
        <authorList>
            <person name="Dong K."/>
        </authorList>
    </citation>
    <scope>NUCLEOTIDE SEQUENCE [LARGE SCALE GENOMIC DNA]</scope>
    <source>
        <strain evidence="15 16">DK608</strain>
    </source>
</reference>
<dbReference type="InterPro" id="IPR036217">
    <property type="entry name" value="MethylDNA_cys_MeTrfase_DNAb"/>
</dbReference>
<dbReference type="FunFam" id="1.10.10.10:FF:000214">
    <property type="entry name" value="Methylated-DNA--protein-cysteine methyltransferase"/>
    <property type="match status" value="1"/>
</dbReference>
<keyword evidence="13" id="KW-0862">Zinc</keyword>
<dbReference type="SUPFAM" id="SSF46689">
    <property type="entry name" value="Homeodomain-like"/>
    <property type="match status" value="1"/>
</dbReference>
<evidence type="ECO:0000256" key="10">
    <source>
        <dbReference type="ARBA" id="ARBA00023204"/>
    </source>
</evidence>
<evidence type="ECO:0000259" key="14">
    <source>
        <dbReference type="PROSITE" id="PS01124"/>
    </source>
</evidence>
<accession>A0A6L6J433</accession>
<proteinExistence type="inferred from homology"/>
<dbReference type="InterPro" id="IPR036631">
    <property type="entry name" value="MGMT_N_sf"/>
</dbReference>
<feature type="binding site" evidence="13">
    <location>
        <position position="38"/>
    </location>
    <ligand>
        <name>Zn(2+)</name>
        <dbReference type="ChEBI" id="CHEBI:29105"/>
    </ligand>
</feature>
<dbReference type="InterPro" id="IPR016221">
    <property type="entry name" value="Bifunct_regulatory_prot_Ada"/>
</dbReference>
<dbReference type="PIRSF" id="PIRSF000409">
    <property type="entry name" value="Ada"/>
    <property type="match status" value="1"/>
</dbReference>
<dbReference type="Gene3D" id="1.10.10.10">
    <property type="entry name" value="Winged helix-like DNA-binding domain superfamily/Winged helix DNA-binding domain"/>
    <property type="match status" value="1"/>
</dbReference>
<dbReference type="PROSITE" id="PS00374">
    <property type="entry name" value="MGMT"/>
    <property type="match status" value="1"/>
</dbReference>
<comment type="catalytic activity">
    <reaction evidence="11">
        <text>a 6-O-methyl-2'-deoxyguanosine in DNA + L-cysteinyl-[protein] = S-methyl-L-cysteinyl-[protein] + a 2'-deoxyguanosine in DNA</text>
        <dbReference type="Rhea" id="RHEA:24000"/>
        <dbReference type="Rhea" id="RHEA-COMP:10131"/>
        <dbReference type="Rhea" id="RHEA-COMP:10132"/>
        <dbReference type="Rhea" id="RHEA-COMP:11367"/>
        <dbReference type="Rhea" id="RHEA-COMP:11368"/>
        <dbReference type="ChEBI" id="CHEBI:29950"/>
        <dbReference type="ChEBI" id="CHEBI:82612"/>
        <dbReference type="ChEBI" id="CHEBI:85445"/>
        <dbReference type="ChEBI" id="CHEBI:85448"/>
        <dbReference type="EC" id="2.1.1.63"/>
    </reaction>
</comment>
<evidence type="ECO:0000256" key="12">
    <source>
        <dbReference type="PIRSR" id="PIRSR000409-1"/>
    </source>
</evidence>
<evidence type="ECO:0000256" key="2">
    <source>
        <dbReference type="ARBA" id="ARBA00008711"/>
    </source>
</evidence>
<dbReference type="GO" id="GO:0008270">
    <property type="term" value="F:zinc ion binding"/>
    <property type="evidence" value="ECO:0007669"/>
    <property type="project" value="InterPro"/>
</dbReference>
<dbReference type="GO" id="GO:0032259">
    <property type="term" value="P:methylation"/>
    <property type="evidence" value="ECO:0007669"/>
    <property type="project" value="UniProtKB-KW"/>
</dbReference>
<dbReference type="EMBL" id="WMII01000014">
    <property type="protein sequence ID" value="MTH65507.1"/>
    <property type="molecule type" value="Genomic_DNA"/>
</dbReference>
<evidence type="ECO:0000256" key="7">
    <source>
        <dbReference type="ARBA" id="ARBA00023015"/>
    </source>
</evidence>
<dbReference type="Gene3D" id="3.30.160.70">
    <property type="entry name" value="Methylated DNA-protein cysteine methyltransferase domain"/>
    <property type="match status" value="1"/>
</dbReference>
<feature type="active site" description="Nucleophile; methyl group acceptor from either O6-methylguanine or O4-methylthymine" evidence="12">
    <location>
        <position position="322"/>
    </location>
</feature>
<evidence type="ECO:0000313" key="16">
    <source>
        <dbReference type="Proteomes" id="UP000478740"/>
    </source>
</evidence>
<dbReference type="InterPro" id="IPR036388">
    <property type="entry name" value="WH-like_DNA-bd_sf"/>
</dbReference>
<dbReference type="InterPro" id="IPR014048">
    <property type="entry name" value="MethylDNA_cys_MeTrfase_DNA-bd"/>
</dbReference>
<protein>
    <recommendedName>
        <fullName evidence="3">methylated-DNA--[protein]-cysteine S-methyltransferase</fullName>
        <ecNumber evidence="3">2.1.1.63</ecNumber>
    </recommendedName>
</protein>
<evidence type="ECO:0000256" key="11">
    <source>
        <dbReference type="ARBA" id="ARBA00049348"/>
    </source>
</evidence>
<dbReference type="Gene3D" id="3.40.10.10">
    <property type="entry name" value="DNA Methylphosphotriester Repair Domain"/>
    <property type="match status" value="1"/>
</dbReference>
<dbReference type="EC" id="2.1.1.63" evidence="3"/>
<keyword evidence="5" id="KW-0808">Transferase</keyword>
<sequence>MAKDQNLPPDALWQAVLDRNPALDGQFCYGVRTTGVYCRPSCPSRRAKRENVTFFADPDAAEAAGFRPCLRCHPRAQTPMQANAELIAAACRMIEDADAPLPTADLAARIGLSRFHFHRQFKAVTGMTPRAYAAAHRADRMRRGLQDHASVTGAIYDAGFNSSSRFYATADQILGMAPDTYRKGGADSEIRFAIAQCALGAILVAASDRGICAISMGDAPQPLLTELQEMFPKARLIGGDAAFDLLVAQVVGFVEAPQIGLDLPLDIRGTAFQQRVWQALRDLRPGETASYADIARRIGAPDATRAVAGACAANRLAVAIPCHRVVRADGAISGYRWGVARKRALLQREAD</sequence>
<comment type="catalytic activity">
    <reaction evidence="1">
        <text>a 4-O-methyl-thymidine in DNA + L-cysteinyl-[protein] = a thymidine in DNA + S-methyl-L-cysteinyl-[protein]</text>
        <dbReference type="Rhea" id="RHEA:53428"/>
        <dbReference type="Rhea" id="RHEA-COMP:10131"/>
        <dbReference type="Rhea" id="RHEA-COMP:10132"/>
        <dbReference type="Rhea" id="RHEA-COMP:13555"/>
        <dbReference type="Rhea" id="RHEA-COMP:13556"/>
        <dbReference type="ChEBI" id="CHEBI:29950"/>
        <dbReference type="ChEBI" id="CHEBI:82612"/>
        <dbReference type="ChEBI" id="CHEBI:137386"/>
        <dbReference type="ChEBI" id="CHEBI:137387"/>
        <dbReference type="EC" id="2.1.1.63"/>
    </reaction>
</comment>
<comment type="cofactor">
    <cofactor evidence="13">
        <name>Zn(2+)</name>
        <dbReference type="ChEBI" id="CHEBI:29105"/>
    </cofactor>
    <text evidence="13">Binds 1 zinc ion per subunit.</text>
</comment>
<evidence type="ECO:0000256" key="8">
    <source>
        <dbReference type="ARBA" id="ARBA00023159"/>
    </source>
</evidence>
<evidence type="ECO:0000256" key="4">
    <source>
        <dbReference type="ARBA" id="ARBA00022603"/>
    </source>
</evidence>
<dbReference type="GO" id="GO:0003908">
    <property type="term" value="F:methylated-DNA-[protein]-cysteine S-methyltransferase activity"/>
    <property type="evidence" value="ECO:0007669"/>
    <property type="project" value="UniProtKB-EC"/>
</dbReference>
<dbReference type="GO" id="GO:0043565">
    <property type="term" value="F:sequence-specific DNA binding"/>
    <property type="evidence" value="ECO:0007669"/>
    <property type="project" value="InterPro"/>
</dbReference>
<keyword evidence="9" id="KW-0804">Transcription</keyword>
<feature type="binding site" evidence="13">
    <location>
        <position position="72"/>
    </location>
    <ligand>
        <name>Zn(2+)</name>
        <dbReference type="ChEBI" id="CHEBI:29105"/>
    </ligand>
</feature>
<dbReference type="NCBIfam" id="NF011964">
    <property type="entry name" value="PRK15435.1"/>
    <property type="match status" value="1"/>
</dbReference>
<evidence type="ECO:0000256" key="9">
    <source>
        <dbReference type="ARBA" id="ARBA00023163"/>
    </source>
</evidence>
<dbReference type="GO" id="GO:0006281">
    <property type="term" value="P:DNA repair"/>
    <property type="evidence" value="ECO:0007669"/>
    <property type="project" value="UniProtKB-KW"/>
</dbReference>
<dbReference type="PANTHER" id="PTHR10815">
    <property type="entry name" value="METHYLATED-DNA--PROTEIN-CYSTEINE METHYLTRANSFERASE"/>
    <property type="match status" value="1"/>
</dbReference>
<dbReference type="InterPro" id="IPR009057">
    <property type="entry name" value="Homeodomain-like_sf"/>
</dbReference>
<dbReference type="InterPro" id="IPR008332">
    <property type="entry name" value="MethylG_MeTrfase_N"/>
</dbReference>
<dbReference type="InterPro" id="IPR018060">
    <property type="entry name" value="HTH_AraC"/>
</dbReference>
<dbReference type="Gene3D" id="1.10.10.60">
    <property type="entry name" value="Homeodomain-like"/>
    <property type="match status" value="1"/>
</dbReference>
<dbReference type="Pfam" id="PF02870">
    <property type="entry name" value="Methyltransf_1N"/>
    <property type="match status" value="1"/>
</dbReference>
<evidence type="ECO:0000256" key="1">
    <source>
        <dbReference type="ARBA" id="ARBA00001286"/>
    </source>
</evidence>
<feature type="binding site" evidence="13">
    <location>
        <position position="42"/>
    </location>
    <ligand>
        <name>Zn(2+)</name>
        <dbReference type="ChEBI" id="CHEBI:29105"/>
    </ligand>
</feature>
<evidence type="ECO:0000256" key="3">
    <source>
        <dbReference type="ARBA" id="ARBA00011918"/>
    </source>
</evidence>
<feature type="binding site" evidence="13">
    <location>
        <position position="69"/>
    </location>
    <ligand>
        <name>Zn(2+)</name>
        <dbReference type="ChEBI" id="CHEBI:29105"/>
    </ligand>
</feature>
<feature type="active site" description="Nucleophile; methyl group acceptor from methylphosphotriester" evidence="12">
    <location>
        <position position="38"/>
    </location>
</feature>
<keyword evidence="6" id="KW-0227">DNA damage</keyword>
<dbReference type="SUPFAM" id="SSF53155">
    <property type="entry name" value="Methylated DNA-protein cysteine methyltransferase domain"/>
    <property type="match status" value="1"/>
</dbReference>
<comment type="caution">
    <text evidence="15">The sequence shown here is derived from an EMBL/GenBank/DDBJ whole genome shotgun (WGS) entry which is preliminary data.</text>
</comment>
<keyword evidence="7" id="KW-0805">Transcription regulation</keyword>
<dbReference type="Pfam" id="PF02805">
    <property type="entry name" value="Ada_Zn_binding"/>
    <property type="match status" value="1"/>
</dbReference>
<name>A0A6L6J433_9RHOB</name>
<keyword evidence="13" id="KW-0479">Metal-binding</keyword>
<organism evidence="15 16">
    <name type="scientific">Paracoccus shanxieyensis</name>
    <dbReference type="NCBI Taxonomy" id="2675752"/>
    <lineage>
        <taxon>Bacteria</taxon>
        <taxon>Pseudomonadati</taxon>
        <taxon>Pseudomonadota</taxon>
        <taxon>Alphaproteobacteria</taxon>
        <taxon>Rhodobacterales</taxon>
        <taxon>Paracoccaceae</taxon>
        <taxon>Paracoccus</taxon>
    </lineage>
</organism>
<evidence type="ECO:0000256" key="5">
    <source>
        <dbReference type="ARBA" id="ARBA00022679"/>
    </source>
</evidence>
<dbReference type="SUPFAM" id="SSF57884">
    <property type="entry name" value="Ada DNA repair protein, N-terminal domain (N-Ada 10)"/>
    <property type="match status" value="1"/>
</dbReference>
<comment type="similarity">
    <text evidence="2">Belongs to the MGMT family.</text>
</comment>